<dbReference type="Gene3D" id="3.90.1150.10">
    <property type="entry name" value="Aspartate Aminotransferase, domain 1"/>
    <property type="match status" value="1"/>
</dbReference>
<dbReference type="EMBL" id="UINC01169125">
    <property type="protein sequence ID" value="SVD72510.1"/>
    <property type="molecule type" value="Genomic_DNA"/>
</dbReference>
<proteinExistence type="predicted"/>
<dbReference type="Gene3D" id="3.40.640.10">
    <property type="entry name" value="Type I PLP-dependent aspartate aminotransferase-like (Major domain)"/>
    <property type="match status" value="1"/>
</dbReference>
<gene>
    <name evidence="1" type="ORF">METZ01_LOCUS425364</name>
</gene>
<organism evidence="1">
    <name type="scientific">marine metagenome</name>
    <dbReference type="NCBI Taxonomy" id="408172"/>
    <lineage>
        <taxon>unclassified sequences</taxon>
        <taxon>metagenomes</taxon>
        <taxon>ecological metagenomes</taxon>
    </lineage>
</organism>
<dbReference type="GO" id="GO:0000271">
    <property type="term" value="P:polysaccharide biosynthetic process"/>
    <property type="evidence" value="ECO:0007669"/>
    <property type="project" value="TreeGrafter"/>
</dbReference>
<sequence>VALDIGPGDEVIIPNFTMISAALCVCYTGAIPVFVETDPKTWNIDVDKIEEKITDKTKAVLAVHTFGNPCDMNAINEIAQKHDLRIVEDASEAHGAEYRGVKTGALSDIAAFSFYANKNLTTGEGGMVVTQSQKLYDKCRYFKNVCFPLDGKREFIHKHLGFNYRMSNLHAAIGLAQVEKAYDYREQRIKNNAFYKQRLGHVEGITFPEDEAESLNVHWMNAVLIDPDIFGMSRDQVIEALNLKGIETRLLFTGMHEQPSLKNIGCDCS</sequence>
<feature type="non-terminal residue" evidence="1">
    <location>
        <position position="269"/>
    </location>
</feature>
<dbReference type="SUPFAM" id="SSF53383">
    <property type="entry name" value="PLP-dependent transferases"/>
    <property type="match status" value="1"/>
</dbReference>
<dbReference type="CDD" id="cd00616">
    <property type="entry name" value="AHBA_syn"/>
    <property type="match status" value="1"/>
</dbReference>
<dbReference type="GO" id="GO:0030170">
    <property type="term" value="F:pyridoxal phosphate binding"/>
    <property type="evidence" value="ECO:0007669"/>
    <property type="project" value="TreeGrafter"/>
</dbReference>
<accession>A0A382XNT9</accession>
<dbReference type="AlphaFoldDB" id="A0A382XNT9"/>
<dbReference type="PANTHER" id="PTHR30244:SF34">
    <property type="entry name" value="DTDP-4-AMINO-4,6-DIDEOXYGALACTOSE TRANSAMINASE"/>
    <property type="match status" value="1"/>
</dbReference>
<dbReference type="InterPro" id="IPR000653">
    <property type="entry name" value="DegT/StrS_aminotransferase"/>
</dbReference>
<evidence type="ECO:0000313" key="1">
    <source>
        <dbReference type="EMBL" id="SVD72510.1"/>
    </source>
</evidence>
<dbReference type="InterPro" id="IPR015422">
    <property type="entry name" value="PyrdxlP-dep_Trfase_small"/>
</dbReference>
<dbReference type="Pfam" id="PF01041">
    <property type="entry name" value="DegT_DnrJ_EryC1"/>
    <property type="match status" value="1"/>
</dbReference>
<dbReference type="InterPro" id="IPR015424">
    <property type="entry name" value="PyrdxlP-dep_Trfase"/>
</dbReference>
<dbReference type="InterPro" id="IPR015421">
    <property type="entry name" value="PyrdxlP-dep_Trfase_major"/>
</dbReference>
<dbReference type="GO" id="GO:0008483">
    <property type="term" value="F:transaminase activity"/>
    <property type="evidence" value="ECO:0007669"/>
    <property type="project" value="TreeGrafter"/>
</dbReference>
<evidence type="ECO:0008006" key="2">
    <source>
        <dbReference type="Google" id="ProtNLM"/>
    </source>
</evidence>
<dbReference type="PANTHER" id="PTHR30244">
    <property type="entry name" value="TRANSAMINASE"/>
    <property type="match status" value="1"/>
</dbReference>
<reference evidence="1" key="1">
    <citation type="submission" date="2018-05" db="EMBL/GenBank/DDBJ databases">
        <authorList>
            <person name="Lanie J.A."/>
            <person name="Ng W.-L."/>
            <person name="Kazmierczak K.M."/>
            <person name="Andrzejewski T.M."/>
            <person name="Davidsen T.M."/>
            <person name="Wayne K.J."/>
            <person name="Tettelin H."/>
            <person name="Glass J.I."/>
            <person name="Rusch D."/>
            <person name="Podicherti R."/>
            <person name="Tsui H.-C.T."/>
            <person name="Winkler M.E."/>
        </authorList>
    </citation>
    <scope>NUCLEOTIDE SEQUENCE</scope>
</reference>
<name>A0A382XNT9_9ZZZZ</name>
<protein>
    <recommendedName>
        <fullName evidence="2">Aminotransferase DegT</fullName>
    </recommendedName>
</protein>
<feature type="non-terminal residue" evidence="1">
    <location>
        <position position="1"/>
    </location>
</feature>